<dbReference type="InParanoid" id="A9SAJ8"/>
<evidence type="ECO:0000313" key="1">
    <source>
        <dbReference type="EMBL" id="PNR55819.1"/>
    </source>
</evidence>
<dbReference type="PANTHER" id="PTHR33789:SF5">
    <property type="entry name" value="BET V I_MAJOR LATEX PROTEIN DOMAIN-CONTAINING PROTEIN"/>
    <property type="match status" value="1"/>
</dbReference>
<dbReference type="HOGENOM" id="CLU_1380146_0_0_1"/>
<dbReference type="EnsemblPlants" id="Pp3c4_24970V3.1">
    <property type="protein sequence ID" value="Pp3c4_24970V3.1"/>
    <property type="gene ID" value="Pp3c4_24970"/>
</dbReference>
<dbReference type="Pfam" id="PF10604">
    <property type="entry name" value="Polyketide_cyc2"/>
    <property type="match status" value="1"/>
</dbReference>
<dbReference type="Proteomes" id="UP000006727">
    <property type="component" value="Chromosome 4"/>
</dbReference>
<dbReference type="InterPro" id="IPR019587">
    <property type="entry name" value="Polyketide_cyclase/dehydratase"/>
</dbReference>
<dbReference type="FunCoup" id="A9SAJ8">
    <property type="interactions" value="117"/>
</dbReference>
<reference evidence="1 3" key="1">
    <citation type="journal article" date="2008" name="Science">
        <title>The Physcomitrella genome reveals evolutionary insights into the conquest of land by plants.</title>
        <authorList>
            <person name="Rensing S."/>
            <person name="Lang D."/>
            <person name="Zimmer A."/>
            <person name="Terry A."/>
            <person name="Salamov A."/>
            <person name="Shapiro H."/>
            <person name="Nishiyama T."/>
            <person name="Perroud P.-F."/>
            <person name="Lindquist E."/>
            <person name="Kamisugi Y."/>
            <person name="Tanahashi T."/>
            <person name="Sakakibara K."/>
            <person name="Fujita T."/>
            <person name="Oishi K."/>
            <person name="Shin-I T."/>
            <person name="Kuroki Y."/>
            <person name="Toyoda A."/>
            <person name="Suzuki Y."/>
            <person name="Hashimoto A."/>
            <person name="Yamaguchi K."/>
            <person name="Sugano A."/>
            <person name="Kohara Y."/>
            <person name="Fujiyama A."/>
            <person name="Anterola A."/>
            <person name="Aoki S."/>
            <person name="Ashton N."/>
            <person name="Barbazuk W.B."/>
            <person name="Barker E."/>
            <person name="Bennetzen J."/>
            <person name="Bezanilla M."/>
            <person name="Blankenship R."/>
            <person name="Cho S.H."/>
            <person name="Dutcher S."/>
            <person name="Estelle M."/>
            <person name="Fawcett J.A."/>
            <person name="Gundlach H."/>
            <person name="Hanada K."/>
            <person name="Heyl A."/>
            <person name="Hicks K.A."/>
            <person name="Hugh J."/>
            <person name="Lohr M."/>
            <person name="Mayer K."/>
            <person name="Melkozernov A."/>
            <person name="Murata T."/>
            <person name="Nelson D."/>
            <person name="Pils B."/>
            <person name="Prigge M."/>
            <person name="Reiss B."/>
            <person name="Renner T."/>
            <person name="Rombauts S."/>
            <person name="Rushton P."/>
            <person name="Sanderfoot A."/>
            <person name="Schween G."/>
            <person name="Shiu S.-H."/>
            <person name="Stueber K."/>
            <person name="Theodoulou F.L."/>
            <person name="Tu H."/>
            <person name="Van de Peer Y."/>
            <person name="Verrier P.J."/>
            <person name="Waters E."/>
            <person name="Wood A."/>
            <person name="Yang L."/>
            <person name="Cove D."/>
            <person name="Cuming A."/>
            <person name="Hasebe M."/>
            <person name="Lucas S."/>
            <person name="Mishler D.B."/>
            <person name="Reski R."/>
            <person name="Grigoriev I."/>
            <person name="Quatrano R.S."/>
            <person name="Boore J.L."/>
        </authorList>
    </citation>
    <scope>NUCLEOTIDE SEQUENCE [LARGE SCALE GENOMIC DNA]</scope>
    <source>
        <strain evidence="2 3">cv. Gransden 2004</strain>
    </source>
</reference>
<dbReference type="Gramene" id="Pp3c4_24970V3.2">
    <property type="protein sequence ID" value="Pp3c4_24970V3.2"/>
    <property type="gene ID" value="Pp3c4_24970"/>
</dbReference>
<evidence type="ECO:0000313" key="3">
    <source>
        <dbReference type="Proteomes" id="UP000006727"/>
    </source>
</evidence>
<dbReference type="InterPro" id="IPR023393">
    <property type="entry name" value="START-like_dom_sf"/>
</dbReference>
<sequence length="198" mass="22217">MGLEMGINLGAATEEEGWSGGVHVTLECPRDAAWKLFSDFGGLCKWKPAITVCDLVEGKDNEVGSVRYCRGTLPDSWVHEWLLVHDNENYLLKYRMEGNRFRFPEGVQGYVSQIQFHAAGKGKTSVDWTYSVQPVATQTYEQFPNFMTGFYLYNLNILQSAANTLPSSSRNTSCNLNCNKRCSTDHNSCLDSVKTFTS</sequence>
<dbReference type="CDD" id="cd07821">
    <property type="entry name" value="PYR_PYL_RCAR_like"/>
    <property type="match status" value="1"/>
</dbReference>
<dbReference type="OMA" id="WKGKAIA"/>
<dbReference type="Gramene" id="Pp3c4_24970V3.1">
    <property type="protein sequence ID" value="Pp3c4_24970V3.1"/>
    <property type="gene ID" value="Pp3c4_24970"/>
</dbReference>
<dbReference type="SUPFAM" id="SSF55961">
    <property type="entry name" value="Bet v1-like"/>
    <property type="match status" value="1"/>
</dbReference>
<reference evidence="2" key="3">
    <citation type="submission" date="2020-12" db="UniProtKB">
        <authorList>
            <consortium name="EnsemblPlants"/>
        </authorList>
    </citation>
    <scope>IDENTIFICATION</scope>
</reference>
<dbReference type="PaxDb" id="3218-PP1S60_254V6.1"/>
<reference evidence="1 3" key="2">
    <citation type="journal article" date="2018" name="Plant J.">
        <title>The Physcomitrella patens chromosome-scale assembly reveals moss genome structure and evolution.</title>
        <authorList>
            <person name="Lang D."/>
            <person name="Ullrich K.K."/>
            <person name="Murat F."/>
            <person name="Fuchs J."/>
            <person name="Jenkins J."/>
            <person name="Haas F.B."/>
            <person name="Piednoel M."/>
            <person name="Gundlach H."/>
            <person name="Van Bel M."/>
            <person name="Meyberg R."/>
            <person name="Vives C."/>
            <person name="Morata J."/>
            <person name="Symeonidi A."/>
            <person name="Hiss M."/>
            <person name="Muchero W."/>
            <person name="Kamisugi Y."/>
            <person name="Saleh O."/>
            <person name="Blanc G."/>
            <person name="Decker E.L."/>
            <person name="van Gessel N."/>
            <person name="Grimwood J."/>
            <person name="Hayes R.D."/>
            <person name="Graham S.W."/>
            <person name="Gunter L.E."/>
            <person name="McDaniel S.F."/>
            <person name="Hoernstein S.N.W."/>
            <person name="Larsson A."/>
            <person name="Li F.W."/>
            <person name="Perroud P.F."/>
            <person name="Phillips J."/>
            <person name="Ranjan P."/>
            <person name="Rokshar D.S."/>
            <person name="Rothfels C.J."/>
            <person name="Schneider L."/>
            <person name="Shu S."/>
            <person name="Stevenson D.W."/>
            <person name="Thummler F."/>
            <person name="Tillich M."/>
            <person name="Villarreal Aguilar J.C."/>
            <person name="Widiez T."/>
            <person name="Wong G.K."/>
            <person name="Wymore A."/>
            <person name="Zhang Y."/>
            <person name="Zimmer A.D."/>
            <person name="Quatrano R.S."/>
            <person name="Mayer K.F.X."/>
            <person name="Goodstein D."/>
            <person name="Casacuberta J.M."/>
            <person name="Vandepoele K."/>
            <person name="Reski R."/>
            <person name="Cuming A.C."/>
            <person name="Tuskan G.A."/>
            <person name="Maumus F."/>
            <person name="Salse J."/>
            <person name="Schmutz J."/>
            <person name="Rensing S.A."/>
        </authorList>
    </citation>
    <scope>NUCLEOTIDE SEQUENCE [LARGE SCALE GENOMIC DNA]</scope>
    <source>
        <strain evidence="2 3">cv. Gransden 2004</strain>
    </source>
</reference>
<proteinExistence type="predicted"/>
<organism evidence="1">
    <name type="scientific">Physcomitrium patens</name>
    <name type="common">Spreading-leaved earth moss</name>
    <name type="synonym">Physcomitrella patens</name>
    <dbReference type="NCBI Taxonomy" id="3218"/>
    <lineage>
        <taxon>Eukaryota</taxon>
        <taxon>Viridiplantae</taxon>
        <taxon>Streptophyta</taxon>
        <taxon>Embryophyta</taxon>
        <taxon>Bryophyta</taxon>
        <taxon>Bryophytina</taxon>
        <taxon>Bryopsida</taxon>
        <taxon>Funariidae</taxon>
        <taxon>Funariales</taxon>
        <taxon>Funariaceae</taxon>
        <taxon>Physcomitrium</taxon>
    </lineage>
</organism>
<protein>
    <recommendedName>
        <fullName evidence="4">Polyketide cyclase/dehydrase and lipid transport superfamily protein</fullName>
    </recommendedName>
</protein>
<name>A9SAJ8_PHYPA</name>
<dbReference type="EnsemblPlants" id="Pp3c4_24970V3.2">
    <property type="protein sequence ID" value="Pp3c4_24970V3.2"/>
    <property type="gene ID" value="Pp3c4_24970"/>
</dbReference>
<gene>
    <name evidence="1" type="ORF">PHYPA_006716</name>
</gene>
<dbReference type="AlphaFoldDB" id="A9SAJ8"/>
<keyword evidence="3" id="KW-1185">Reference proteome</keyword>
<dbReference type="EMBL" id="ABEU02000004">
    <property type="protein sequence ID" value="PNR55819.1"/>
    <property type="molecule type" value="Genomic_DNA"/>
</dbReference>
<dbReference type="Gene3D" id="3.30.530.20">
    <property type="match status" value="1"/>
</dbReference>
<accession>A9SAJ8</accession>
<evidence type="ECO:0000313" key="2">
    <source>
        <dbReference type="EnsemblPlants" id="Pp3c4_24970V3.1"/>
    </source>
</evidence>
<evidence type="ECO:0008006" key="4">
    <source>
        <dbReference type="Google" id="ProtNLM"/>
    </source>
</evidence>
<dbReference type="InterPro" id="IPR053249">
    <property type="entry name" value="LFS"/>
</dbReference>
<dbReference type="PANTHER" id="PTHR33789">
    <property type="entry name" value="LACHRYMATORY-FACTOR SYNTHASE"/>
    <property type="match status" value="1"/>
</dbReference>